<evidence type="ECO:0000256" key="5">
    <source>
        <dbReference type="ARBA" id="ARBA00023242"/>
    </source>
</evidence>
<proteinExistence type="inferred from homology"/>
<dbReference type="PANTHER" id="PTHR12780">
    <property type="entry name" value="RNA POLYMERASE III DNA DIRECTED , 39KD SUBUNIT-RELATED"/>
    <property type="match status" value="1"/>
</dbReference>
<dbReference type="InterPro" id="IPR007832">
    <property type="entry name" value="RNA_pol_Rpc34"/>
</dbReference>
<comment type="caution">
    <text evidence="6">The sequence shown here is derived from an EMBL/GenBank/DDBJ whole genome shotgun (WGS) entry which is preliminary data.</text>
</comment>
<evidence type="ECO:0000256" key="3">
    <source>
        <dbReference type="ARBA" id="ARBA00022478"/>
    </source>
</evidence>
<keyword evidence="7" id="KW-1185">Reference proteome</keyword>
<comment type="subcellular location">
    <subcellularLocation>
        <location evidence="1">Nucleus</location>
    </subcellularLocation>
</comment>
<dbReference type="FunFam" id="1.10.10.10:FF:000116">
    <property type="entry name" value="DNA-directed RNA polymerase III subunit RPC6"/>
    <property type="match status" value="1"/>
</dbReference>
<keyword evidence="5" id="KW-0539">Nucleus</keyword>
<dbReference type="STRING" id="22663.A0A2I0IRU7"/>
<evidence type="ECO:0000313" key="6">
    <source>
        <dbReference type="EMBL" id="PKI46166.1"/>
    </source>
</evidence>
<accession>A0A2I0IRU7</accession>
<dbReference type="GO" id="GO:0006383">
    <property type="term" value="P:transcription by RNA polymerase III"/>
    <property type="evidence" value="ECO:0007669"/>
    <property type="project" value="InterPro"/>
</dbReference>
<dbReference type="Pfam" id="PF05158">
    <property type="entry name" value="RNA_pol_Rpc34"/>
    <property type="match status" value="2"/>
</dbReference>
<evidence type="ECO:0000256" key="2">
    <source>
        <dbReference type="ARBA" id="ARBA00011038"/>
    </source>
</evidence>
<dbReference type="InterPro" id="IPR016049">
    <property type="entry name" value="RNA_pol_Rpc34-like"/>
</dbReference>
<name>A0A2I0IRU7_PUNGR</name>
<sequence>MRSRVVEARSFEGRIAIGGGLEHFSTWGMSKRKRPVSTGPSQDLSEHEKTVYDLIRSKRDMGIRSVDLRRDTKLFPNPNVVDKALKALLAKNLIKQVKTVQYRGSKHYMATEFEPSAEVTGGAWYNEGVLDTAFIDLLKERCLIHISSLKVATVDMISDAIKRSKIFHAECSSQQIGEILRTLVLDNEILEVKSTGLGEFTCIPIGRVCFKLARKPGSAKEPKAYAMASIPCGVCPRIEYCSPDGIIKPSTCEYYNKFLDF</sequence>
<reference evidence="6 7" key="1">
    <citation type="submission" date="2017-11" db="EMBL/GenBank/DDBJ databases">
        <title>De-novo sequencing of pomegranate (Punica granatum L.) genome.</title>
        <authorList>
            <person name="Akparov Z."/>
            <person name="Amiraslanov A."/>
            <person name="Hajiyeva S."/>
            <person name="Abbasov M."/>
            <person name="Kaur K."/>
            <person name="Hamwieh A."/>
            <person name="Solovyev V."/>
            <person name="Salamov A."/>
            <person name="Braich B."/>
            <person name="Kosarev P."/>
            <person name="Mahmoud A."/>
            <person name="Hajiyev E."/>
            <person name="Babayeva S."/>
            <person name="Izzatullayeva V."/>
            <person name="Mammadov A."/>
            <person name="Mammadov A."/>
            <person name="Sharifova S."/>
            <person name="Ojaghi J."/>
            <person name="Eynullazada K."/>
            <person name="Bayramov B."/>
            <person name="Abdulazimova A."/>
            <person name="Shahmuradov I."/>
        </authorList>
    </citation>
    <scope>NUCLEOTIDE SEQUENCE [LARGE SCALE GENOMIC DNA]</scope>
    <source>
        <strain evidence="7">cv. AG2017</strain>
        <tissue evidence="6">Leaf</tissue>
    </source>
</reference>
<evidence type="ECO:0000256" key="4">
    <source>
        <dbReference type="ARBA" id="ARBA00023163"/>
    </source>
</evidence>
<dbReference type="AlphaFoldDB" id="A0A2I0IRU7"/>
<dbReference type="Proteomes" id="UP000233551">
    <property type="component" value="Unassembled WGS sequence"/>
</dbReference>
<dbReference type="InterPro" id="IPR036388">
    <property type="entry name" value="WH-like_DNA-bd_sf"/>
</dbReference>
<comment type="similarity">
    <text evidence="2">Belongs to the eukaryotic RPC34/RPC39 RNA polymerase subunit family.</text>
</comment>
<dbReference type="GO" id="GO:0005654">
    <property type="term" value="C:nucleoplasm"/>
    <property type="evidence" value="ECO:0007669"/>
    <property type="project" value="UniProtKB-ARBA"/>
</dbReference>
<keyword evidence="3" id="KW-0240">DNA-directed RNA polymerase</keyword>
<protein>
    <recommendedName>
        <fullName evidence="8">DNA-directed RNA polymerase III subunit RPC6</fullName>
    </recommendedName>
</protein>
<keyword evidence="4" id="KW-0804">Transcription</keyword>
<dbReference type="GO" id="GO:0005666">
    <property type="term" value="C:RNA polymerase III complex"/>
    <property type="evidence" value="ECO:0007669"/>
    <property type="project" value="InterPro"/>
</dbReference>
<gene>
    <name evidence="6" type="ORF">CRG98_033424</name>
</gene>
<evidence type="ECO:0008006" key="8">
    <source>
        <dbReference type="Google" id="ProtNLM"/>
    </source>
</evidence>
<organism evidence="6 7">
    <name type="scientific">Punica granatum</name>
    <name type="common">Pomegranate</name>
    <dbReference type="NCBI Taxonomy" id="22663"/>
    <lineage>
        <taxon>Eukaryota</taxon>
        <taxon>Viridiplantae</taxon>
        <taxon>Streptophyta</taxon>
        <taxon>Embryophyta</taxon>
        <taxon>Tracheophyta</taxon>
        <taxon>Spermatophyta</taxon>
        <taxon>Magnoliopsida</taxon>
        <taxon>eudicotyledons</taxon>
        <taxon>Gunneridae</taxon>
        <taxon>Pentapetalae</taxon>
        <taxon>rosids</taxon>
        <taxon>malvids</taxon>
        <taxon>Myrtales</taxon>
        <taxon>Lythraceae</taxon>
        <taxon>Punica</taxon>
    </lineage>
</organism>
<dbReference type="Gene3D" id="1.10.10.10">
    <property type="entry name" value="Winged helix-like DNA-binding domain superfamily/Winged helix DNA-binding domain"/>
    <property type="match status" value="1"/>
</dbReference>
<evidence type="ECO:0000256" key="1">
    <source>
        <dbReference type="ARBA" id="ARBA00004123"/>
    </source>
</evidence>
<evidence type="ECO:0000313" key="7">
    <source>
        <dbReference type="Proteomes" id="UP000233551"/>
    </source>
</evidence>
<dbReference type="InterPro" id="IPR036390">
    <property type="entry name" value="WH_DNA-bd_sf"/>
</dbReference>
<dbReference type="GO" id="GO:0005737">
    <property type="term" value="C:cytoplasm"/>
    <property type="evidence" value="ECO:0007669"/>
    <property type="project" value="UniProtKB-ARBA"/>
</dbReference>
<dbReference type="SUPFAM" id="SSF46785">
    <property type="entry name" value="Winged helix' DNA-binding domain"/>
    <property type="match status" value="1"/>
</dbReference>
<dbReference type="EMBL" id="PGOL01002669">
    <property type="protein sequence ID" value="PKI46166.1"/>
    <property type="molecule type" value="Genomic_DNA"/>
</dbReference>